<name>A0A136Q049_9FIRM</name>
<gene>
    <name evidence="1" type="ORF">HMPREF3293_03117</name>
</gene>
<dbReference type="EMBL" id="LSZW01000067">
    <property type="protein sequence ID" value="KXK64069.1"/>
    <property type="molecule type" value="Genomic_DNA"/>
</dbReference>
<protein>
    <submittedName>
        <fullName evidence="1">Uncharacterized protein</fullName>
    </submittedName>
</protein>
<organism evidence="1 2">
    <name type="scientific">Christensenella minuta</name>
    <dbReference type="NCBI Taxonomy" id="626937"/>
    <lineage>
        <taxon>Bacteria</taxon>
        <taxon>Bacillati</taxon>
        <taxon>Bacillota</taxon>
        <taxon>Clostridia</taxon>
        <taxon>Christensenellales</taxon>
        <taxon>Christensenellaceae</taxon>
        <taxon>Christensenella</taxon>
    </lineage>
</organism>
<reference evidence="1 2" key="1">
    <citation type="submission" date="2016-02" db="EMBL/GenBank/DDBJ databases">
        <authorList>
            <person name="Wen L."/>
            <person name="He K."/>
            <person name="Yang H."/>
        </authorList>
    </citation>
    <scope>NUCLEOTIDE SEQUENCE [LARGE SCALE GENOMIC DNA]</scope>
    <source>
        <strain evidence="1 2">DSM 22607</strain>
    </source>
</reference>
<keyword evidence="2" id="KW-1185">Reference proteome</keyword>
<sequence length="55" mass="6733">MRVRFPSFFLLLSFDPLFDRSVHDRISLSCVFSITQYDGKQVFYLQYFHIYVIYL</sequence>
<comment type="caution">
    <text evidence="1">The sequence shown here is derived from an EMBL/GenBank/DDBJ whole genome shotgun (WGS) entry which is preliminary data.</text>
</comment>
<evidence type="ECO:0000313" key="1">
    <source>
        <dbReference type="EMBL" id="KXK64069.1"/>
    </source>
</evidence>
<proteinExistence type="predicted"/>
<accession>A0A136Q049</accession>
<dbReference type="AlphaFoldDB" id="A0A136Q049"/>
<evidence type="ECO:0000313" key="2">
    <source>
        <dbReference type="Proteomes" id="UP000070366"/>
    </source>
</evidence>
<dbReference type="Proteomes" id="UP000070366">
    <property type="component" value="Unassembled WGS sequence"/>
</dbReference>